<dbReference type="GO" id="GO:0005789">
    <property type="term" value="C:endoplasmic reticulum membrane"/>
    <property type="evidence" value="ECO:0007669"/>
    <property type="project" value="InterPro"/>
</dbReference>
<dbReference type="eggNOG" id="KOG3319">
    <property type="taxonomic scope" value="Eukaryota"/>
</dbReference>
<keyword evidence="5 6" id="KW-0472">Membrane</keyword>
<feature type="transmembrane region" description="Helical" evidence="6">
    <location>
        <begin position="48"/>
        <end position="67"/>
    </location>
</feature>
<name>B3RQQ9_TRIAD</name>
<keyword evidence="3 6" id="KW-0812">Transmembrane</keyword>
<feature type="transmembrane region" description="Helical" evidence="6">
    <location>
        <begin position="125"/>
        <end position="148"/>
    </location>
</feature>
<evidence type="ECO:0000313" key="8">
    <source>
        <dbReference type="Proteomes" id="UP000009022"/>
    </source>
</evidence>
<evidence type="ECO:0000256" key="1">
    <source>
        <dbReference type="ARBA" id="ARBA00004141"/>
    </source>
</evidence>
<dbReference type="Pfam" id="PF04061">
    <property type="entry name" value="ORMDL"/>
    <property type="match status" value="1"/>
</dbReference>
<reference evidence="7 8" key="1">
    <citation type="journal article" date="2008" name="Nature">
        <title>The Trichoplax genome and the nature of placozoans.</title>
        <authorList>
            <person name="Srivastava M."/>
            <person name="Begovic E."/>
            <person name="Chapman J."/>
            <person name="Putnam N.H."/>
            <person name="Hellsten U."/>
            <person name="Kawashima T."/>
            <person name="Kuo A."/>
            <person name="Mitros T."/>
            <person name="Salamov A."/>
            <person name="Carpenter M.L."/>
            <person name="Signorovitch A.Y."/>
            <person name="Moreno M.A."/>
            <person name="Kamm K."/>
            <person name="Grimwood J."/>
            <person name="Schmutz J."/>
            <person name="Shapiro H."/>
            <person name="Grigoriev I.V."/>
            <person name="Buss L.W."/>
            <person name="Schierwater B."/>
            <person name="Dellaporta S.L."/>
            <person name="Rokhsar D.S."/>
        </authorList>
    </citation>
    <scope>NUCLEOTIDE SEQUENCE [LARGE SCALE GENOMIC DNA]</scope>
    <source>
        <strain evidence="7 8">Grell-BS-1999</strain>
    </source>
</reference>
<dbReference type="PANTHER" id="PTHR12665">
    <property type="entry name" value="ORMDL PROTEINS"/>
    <property type="match status" value="1"/>
</dbReference>
<protein>
    <recommendedName>
        <fullName evidence="9">ORM1-like protein 3</fullName>
    </recommendedName>
</protein>
<evidence type="ECO:0000256" key="2">
    <source>
        <dbReference type="ARBA" id="ARBA00007649"/>
    </source>
</evidence>
<comment type="similarity">
    <text evidence="2">Belongs to the ORM family.</text>
</comment>
<dbReference type="InParanoid" id="B3RQQ9"/>
<dbReference type="EMBL" id="DS985243">
    <property type="protein sequence ID" value="EDV27285.1"/>
    <property type="molecule type" value="Genomic_DNA"/>
</dbReference>
<dbReference type="GO" id="GO:0030148">
    <property type="term" value="P:sphingolipid biosynthetic process"/>
    <property type="evidence" value="ECO:0000318"/>
    <property type="project" value="GO_Central"/>
</dbReference>
<evidence type="ECO:0008006" key="9">
    <source>
        <dbReference type="Google" id="ProtNLM"/>
    </source>
</evidence>
<sequence length="158" mass="18657">MEAARTRSASNPNVEWLNSRGIWITYVLFILLEHFFFLSIPVLTVPQAWTLTFTFHNVFTFFLFHVMKGTPFDTFDQGKSRQLTHWEQIDSGEQFTRTRKFLIMVPIAMFMLTSFYTRYEVQHFLFNATTLCSVIIPKLPALHTVRIFGINKYNNLMD</sequence>
<dbReference type="FunCoup" id="B3RQQ9">
    <property type="interactions" value="1575"/>
</dbReference>
<gene>
    <name evidence="7" type="ORF">TRIADDRAFT_23050</name>
</gene>
<evidence type="ECO:0000256" key="3">
    <source>
        <dbReference type="ARBA" id="ARBA00022692"/>
    </source>
</evidence>
<dbReference type="GeneID" id="6751952"/>
<evidence type="ECO:0000256" key="4">
    <source>
        <dbReference type="ARBA" id="ARBA00022989"/>
    </source>
</evidence>
<dbReference type="HOGENOM" id="CLU_072117_3_0_1"/>
<keyword evidence="8" id="KW-1185">Reference proteome</keyword>
<dbReference type="GO" id="GO:0090156">
    <property type="term" value="P:intracellular sphingolipid homeostasis"/>
    <property type="evidence" value="ECO:0000318"/>
    <property type="project" value="GO_Central"/>
</dbReference>
<dbReference type="OrthoDB" id="1932233at2759"/>
<dbReference type="GO" id="GO:0017059">
    <property type="term" value="C:serine palmitoyltransferase complex"/>
    <property type="evidence" value="ECO:0000318"/>
    <property type="project" value="GO_Central"/>
</dbReference>
<dbReference type="PhylomeDB" id="B3RQQ9"/>
<dbReference type="OMA" id="STHYTHF"/>
<dbReference type="CTD" id="6751952"/>
<dbReference type="GO" id="GO:0006672">
    <property type="term" value="P:ceramide metabolic process"/>
    <property type="evidence" value="ECO:0000318"/>
    <property type="project" value="GO_Central"/>
</dbReference>
<evidence type="ECO:0000256" key="6">
    <source>
        <dbReference type="SAM" id="Phobius"/>
    </source>
</evidence>
<dbReference type="GO" id="GO:2000303">
    <property type="term" value="P:regulation of ceramide biosynthetic process"/>
    <property type="evidence" value="ECO:0007669"/>
    <property type="project" value="UniProtKB-ARBA"/>
</dbReference>
<feature type="transmembrane region" description="Helical" evidence="6">
    <location>
        <begin position="101"/>
        <end position="119"/>
    </location>
</feature>
<comment type="subcellular location">
    <subcellularLocation>
        <location evidence="1">Membrane</location>
        <topology evidence="1">Multi-pass membrane protein</topology>
    </subcellularLocation>
</comment>
<dbReference type="RefSeq" id="XP_002111281.1">
    <property type="nucleotide sequence ID" value="XM_002111245.1"/>
</dbReference>
<dbReference type="PIRSF" id="PIRSF018147">
    <property type="entry name" value="ORMDL"/>
    <property type="match status" value="1"/>
</dbReference>
<evidence type="ECO:0000256" key="5">
    <source>
        <dbReference type="ARBA" id="ARBA00023136"/>
    </source>
</evidence>
<dbReference type="STRING" id="10228.B3RQQ9"/>
<keyword evidence="4 6" id="KW-1133">Transmembrane helix</keyword>
<proteinExistence type="inferred from homology"/>
<organism evidence="7 8">
    <name type="scientific">Trichoplax adhaerens</name>
    <name type="common">Trichoplax reptans</name>
    <dbReference type="NCBI Taxonomy" id="10228"/>
    <lineage>
        <taxon>Eukaryota</taxon>
        <taxon>Metazoa</taxon>
        <taxon>Placozoa</taxon>
        <taxon>Uniplacotomia</taxon>
        <taxon>Trichoplacea</taxon>
        <taxon>Trichoplacidae</taxon>
        <taxon>Trichoplax</taxon>
    </lineage>
</organism>
<dbReference type="AlphaFoldDB" id="B3RQQ9"/>
<feature type="transmembrane region" description="Helical" evidence="6">
    <location>
        <begin position="21"/>
        <end position="42"/>
    </location>
</feature>
<evidence type="ECO:0000313" key="7">
    <source>
        <dbReference type="EMBL" id="EDV27285.1"/>
    </source>
</evidence>
<dbReference type="InterPro" id="IPR007203">
    <property type="entry name" value="ORMDL"/>
</dbReference>
<dbReference type="Proteomes" id="UP000009022">
    <property type="component" value="Unassembled WGS sequence"/>
</dbReference>
<dbReference type="KEGG" id="tad:TRIADDRAFT_23050"/>
<accession>B3RQQ9</accession>